<feature type="chain" id="PRO_5017404097" evidence="4">
    <location>
        <begin position="22"/>
        <end position="395"/>
    </location>
</feature>
<evidence type="ECO:0000313" key="6">
    <source>
        <dbReference type="EMBL" id="RKH45829.1"/>
    </source>
</evidence>
<feature type="signal peptide" evidence="4">
    <location>
        <begin position="1"/>
        <end position="21"/>
    </location>
</feature>
<sequence length="395" mass="42042">MSLNRAKSAAGLGLLLLLAGAGCGPEVVETEDADALELADEEVAPLPEGRQASALTPGLTNYAIANADARVDATAPDTNFGDTTRLRADGAPQAESYLRFDFVGLGAPVNNAKLRLYATTGSQGTPWASPVSNDWAEATVTWNHRPAPTAPPLLTTPLPIEDESWVELDATPVVQADGSYSFAVGTASSDGATFVSRNSTLEALRPVLFVNTEPANCTPGTLVESYEVNHPDRVFYVSASSPDSRLSRKTSLWVDSDVARESFLSFLVDPRGRHIKRAVLRLRSRDDGTTQGPALYSVVEGTWGPGSRTWNTRPQLEASPLASLGPVSPFTTVEFDVTGLVRSGQGTLGGNGTGFRLELGLRSDSSDGVEFYSPYGGPDAVWPRLVLYFDRPCPP</sequence>
<organism evidence="6 7">
    <name type="scientific">Corallococcus sicarius</name>
    <dbReference type="NCBI Taxonomy" id="2316726"/>
    <lineage>
        <taxon>Bacteria</taxon>
        <taxon>Pseudomonadati</taxon>
        <taxon>Myxococcota</taxon>
        <taxon>Myxococcia</taxon>
        <taxon>Myxococcales</taxon>
        <taxon>Cystobacterineae</taxon>
        <taxon>Myxococcaceae</taxon>
        <taxon>Corallococcus</taxon>
    </lineage>
</organism>
<feature type="domain" description="Carbohydrate-binding module family 96" evidence="5">
    <location>
        <begin position="236"/>
        <end position="345"/>
    </location>
</feature>
<feature type="domain" description="Carbohydrate-binding module family 96" evidence="5">
    <location>
        <begin position="62"/>
        <end position="211"/>
    </location>
</feature>
<dbReference type="InterPro" id="IPR055372">
    <property type="entry name" value="CBM96"/>
</dbReference>
<dbReference type="NCBIfam" id="NF033679">
    <property type="entry name" value="DNRLRE_dom"/>
    <property type="match status" value="2"/>
</dbReference>
<comment type="subcellular location">
    <subcellularLocation>
        <location evidence="1">Secreted</location>
    </subcellularLocation>
</comment>
<accession>A0A3A8NQS5</accession>
<name>A0A3A8NQS5_9BACT</name>
<evidence type="ECO:0000256" key="3">
    <source>
        <dbReference type="ARBA" id="ARBA00022729"/>
    </source>
</evidence>
<keyword evidence="2" id="KW-0964">Secreted</keyword>
<dbReference type="PROSITE" id="PS51257">
    <property type="entry name" value="PROKAR_LIPOPROTEIN"/>
    <property type="match status" value="1"/>
</dbReference>
<gene>
    <name evidence="6" type="ORF">D7X12_07035</name>
</gene>
<evidence type="ECO:0000313" key="7">
    <source>
        <dbReference type="Proteomes" id="UP000273405"/>
    </source>
</evidence>
<evidence type="ECO:0000256" key="2">
    <source>
        <dbReference type="ARBA" id="ARBA00022525"/>
    </source>
</evidence>
<reference evidence="7" key="1">
    <citation type="submission" date="2018-09" db="EMBL/GenBank/DDBJ databases">
        <authorList>
            <person name="Livingstone P.G."/>
            <person name="Whitworth D.E."/>
        </authorList>
    </citation>
    <scope>NUCLEOTIDE SEQUENCE [LARGE SCALE GENOMIC DNA]</scope>
    <source>
        <strain evidence="7">CA040B</strain>
    </source>
</reference>
<evidence type="ECO:0000259" key="5">
    <source>
        <dbReference type="Pfam" id="PF24517"/>
    </source>
</evidence>
<dbReference type="RefSeq" id="WP_120624487.1">
    <property type="nucleotide sequence ID" value="NZ_RAWG01000030.1"/>
</dbReference>
<dbReference type="OrthoDB" id="5492127at2"/>
<dbReference type="Proteomes" id="UP000273405">
    <property type="component" value="Unassembled WGS sequence"/>
</dbReference>
<keyword evidence="7" id="KW-1185">Reference proteome</keyword>
<dbReference type="GO" id="GO:0005576">
    <property type="term" value="C:extracellular region"/>
    <property type="evidence" value="ECO:0007669"/>
    <property type="project" value="UniProtKB-SubCell"/>
</dbReference>
<dbReference type="Pfam" id="PF24517">
    <property type="entry name" value="CBM96"/>
    <property type="match status" value="2"/>
</dbReference>
<evidence type="ECO:0000256" key="1">
    <source>
        <dbReference type="ARBA" id="ARBA00004613"/>
    </source>
</evidence>
<protein>
    <submittedName>
        <fullName evidence="6">DNRLRE domain-containing protein</fullName>
    </submittedName>
</protein>
<dbReference type="AlphaFoldDB" id="A0A3A8NQS5"/>
<keyword evidence="3 4" id="KW-0732">Signal</keyword>
<proteinExistence type="predicted"/>
<comment type="caution">
    <text evidence="6">The sequence shown here is derived from an EMBL/GenBank/DDBJ whole genome shotgun (WGS) entry which is preliminary data.</text>
</comment>
<evidence type="ECO:0000256" key="4">
    <source>
        <dbReference type="SAM" id="SignalP"/>
    </source>
</evidence>
<dbReference type="EMBL" id="RAWG01000030">
    <property type="protein sequence ID" value="RKH45829.1"/>
    <property type="molecule type" value="Genomic_DNA"/>
</dbReference>